<evidence type="ECO:0000313" key="2">
    <source>
        <dbReference type="Proteomes" id="UP000179237"/>
    </source>
</evidence>
<organism evidence="1 2">
    <name type="scientific">Candidatus Collierbacteria bacterium RIFOXYD1_FULL_40_9</name>
    <dbReference type="NCBI Taxonomy" id="1817731"/>
    <lineage>
        <taxon>Bacteria</taxon>
        <taxon>Candidatus Collieribacteriota</taxon>
    </lineage>
</organism>
<evidence type="ECO:0000313" key="1">
    <source>
        <dbReference type="EMBL" id="OGD83855.1"/>
    </source>
</evidence>
<accession>A0A1F5FW95</accession>
<name>A0A1F5FW95_9BACT</name>
<dbReference type="Proteomes" id="UP000179237">
    <property type="component" value="Unassembled WGS sequence"/>
</dbReference>
<reference evidence="1 2" key="1">
    <citation type="journal article" date="2016" name="Nat. Commun.">
        <title>Thousands of microbial genomes shed light on interconnected biogeochemical processes in an aquifer system.</title>
        <authorList>
            <person name="Anantharaman K."/>
            <person name="Brown C.T."/>
            <person name="Hug L.A."/>
            <person name="Sharon I."/>
            <person name="Castelle C.J."/>
            <person name="Probst A.J."/>
            <person name="Thomas B.C."/>
            <person name="Singh A."/>
            <person name="Wilkins M.J."/>
            <person name="Karaoz U."/>
            <person name="Brodie E.L."/>
            <person name="Williams K.H."/>
            <person name="Hubbard S.S."/>
            <person name="Banfield J.F."/>
        </authorList>
    </citation>
    <scope>NUCLEOTIDE SEQUENCE [LARGE SCALE GENOMIC DNA]</scope>
</reference>
<evidence type="ECO:0008006" key="3">
    <source>
        <dbReference type="Google" id="ProtNLM"/>
    </source>
</evidence>
<protein>
    <recommendedName>
        <fullName evidence="3">Nucleotidyl transferase AbiEii/AbiGii toxin family protein</fullName>
    </recommendedName>
</protein>
<gene>
    <name evidence="1" type="ORF">A2572_02710</name>
</gene>
<dbReference type="InterPro" id="IPR014942">
    <property type="entry name" value="AbiEii"/>
</dbReference>
<dbReference type="EMBL" id="MFAQ01000007">
    <property type="protein sequence ID" value="OGD83855.1"/>
    <property type="molecule type" value="Genomic_DNA"/>
</dbReference>
<dbReference type="Gene3D" id="3.10.450.620">
    <property type="entry name" value="JHP933, nucleotidyltransferase-like core domain"/>
    <property type="match status" value="1"/>
</dbReference>
<comment type="caution">
    <text evidence="1">The sequence shown here is derived from an EMBL/GenBank/DDBJ whole genome shotgun (WGS) entry which is preliminary data.</text>
</comment>
<dbReference type="Pfam" id="PF08843">
    <property type="entry name" value="AbiEii"/>
    <property type="match status" value="1"/>
</dbReference>
<proteinExistence type="predicted"/>
<dbReference type="AlphaFoldDB" id="A0A1F5FW95"/>
<sequence>MHTETLAPNTKSILDNLSLNHSVLDNFYLSGGTALALHLGHRESEDLDFFTQNEFDPQLLQTKLEKITTLTDVSLESGTLNCYSEGVKLQFLHYPYGLLETPIIFQNMKLSSVIDIACTKLITISARGSKKDFLDLFFILQEYSLTELFGLLPKKYTQTDYNLLHLLKSLVFFEDAENQPNPKMHKQISWEVAKKHIANTVKNFEI</sequence>